<keyword evidence="3" id="KW-1185">Reference proteome</keyword>
<dbReference type="InterPro" id="IPR029058">
    <property type="entry name" value="AB_hydrolase_fold"/>
</dbReference>
<dbReference type="OrthoDB" id="446723at2759"/>
<feature type="non-terminal residue" evidence="2">
    <location>
        <position position="258"/>
    </location>
</feature>
<dbReference type="InterPro" id="IPR022742">
    <property type="entry name" value="Hydrolase_4"/>
</dbReference>
<dbReference type="PANTHER" id="PTHR12277">
    <property type="entry name" value="ALPHA/BETA HYDROLASE DOMAIN-CONTAINING PROTEIN"/>
    <property type="match status" value="1"/>
</dbReference>
<protein>
    <recommendedName>
        <fullName evidence="1">Serine aminopeptidase S33 domain-containing protein</fullName>
    </recommendedName>
</protein>
<evidence type="ECO:0000259" key="1">
    <source>
        <dbReference type="Pfam" id="PF12146"/>
    </source>
</evidence>
<dbReference type="EMBL" id="KZ347653">
    <property type="protein sequence ID" value="PIO67345.1"/>
    <property type="molecule type" value="Genomic_DNA"/>
</dbReference>
<dbReference type="SUPFAM" id="SSF53474">
    <property type="entry name" value="alpha/beta-Hydrolases"/>
    <property type="match status" value="1"/>
</dbReference>
<dbReference type="Pfam" id="PF12146">
    <property type="entry name" value="Hydrolase_4"/>
    <property type="match status" value="1"/>
</dbReference>
<reference evidence="2 3" key="1">
    <citation type="submission" date="2015-09" db="EMBL/GenBank/DDBJ databases">
        <title>Draft genome of the parasitic nematode Teladorsagia circumcincta isolate WARC Sus (inbred).</title>
        <authorList>
            <person name="Mitreva M."/>
        </authorList>
    </citation>
    <scope>NUCLEOTIDE SEQUENCE [LARGE SCALE GENOMIC DNA]</scope>
    <source>
        <strain evidence="2 3">S</strain>
    </source>
</reference>
<organism evidence="2 3">
    <name type="scientific">Teladorsagia circumcincta</name>
    <name type="common">Brown stomach worm</name>
    <name type="synonym">Ostertagia circumcincta</name>
    <dbReference type="NCBI Taxonomy" id="45464"/>
    <lineage>
        <taxon>Eukaryota</taxon>
        <taxon>Metazoa</taxon>
        <taxon>Ecdysozoa</taxon>
        <taxon>Nematoda</taxon>
        <taxon>Chromadorea</taxon>
        <taxon>Rhabditida</taxon>
        <taxon>Rhabditina</taxon>
        <taxon>Rhabditomorpha</taxon>
        <taxon>Strongyloidea</taxon>
        <taxon>Trichostrongylidae</taxon>
        <taxon>Teladorsagia</taxon>
    </lineage>
</organism>
<evidence type="ECO:0000313" key="2">
    <source>
        <dbReference type="EMBL" id="PIO67345.1"/>
    </source>
</evidence>
<dbReference type="GO" id="GO:0008474">
    <property type="term" value="F:palmitoyl-(protein) hydrolase activity"/>
    <property type="evidence" value="ECO:0007669"/>
    <property type="project" value="TreeGrafter"/>
</dbReference>
<feature type="domain" description="Serine aminopeptidase S33" evidence="1">
    <location>
        <begin position="109"/>
        <end position="186"/>
    </location>
</feature>
<accession>A0A2G9UAV6</accession>
<dbReference type="Gene3D" id="3.40.50.1820">
    <property type="entry name" value="alpha/beta hydrolase"/>
    <property type="match status" value="1"/>
</dbReference>
<dbReference type="AlphaFoldDB" id="A0A2G9UAV6"/>
<dbReference type="GO" id="GO:0010008">
    <property type="term" value="C:endosome membrane"/>
    <property type="evidence" value="ECO:0007669"/>
    <property type="project" value="TreeGrafter"/>
</dbReference>
<proteinExistence type="predicted"/>
<gene>
    <name evidence="2" type="ORF">TELCIR_10909</name>
</gene>
<name>A0A2G9UAV6_TELCI</name>
<dbReference type="GO" id="GO:0005886">
    <property type="term" value="C:plasma membrane"/>
    <property type="evidence" value="ECO:0007669"/>
    <property type="project" value="TreeGrafter"/>
</dbReference>
<feature type="non-terminal residue" evidence="2">
    <location>
        <position position="1"/>
    </location>
</feature>
<dbReference type="PANTHER" id="PTHR12277:SF39">
    <property type="entry name" value="SERINE AMINOPEPTIDASE S33 DOMAIN-CONTAINING PROTEIN"/>
    <property type="match status" value="1"/>
</dbReference>
<sequence length="258" mass="28205">SQQHHSQKVRQLLYREVLVGQNFRISPKPLSSRCTSADCAEVASNVECTALCTGRGNYIIAVKGSPITPCTENKIKEVVVIFSQPNASDLGEYLQPSRMNIPTMAELLGTDVYAFDYSGYGLSTGKPSEKNIYSDIRAVYEFVVEKRSDKKIVLLGYSLGTAAVSDLAASNPKGVVGVVLVAPFTSGLRLYNGQPEKETTSKLDRFITIEKVARIKVPLLVCHGRRDDAISVEHGLEIEKRAPRAVPSLILPEANHLT</sequence>
<dbReference type="Proteomes" id="UP000230423">
    <property type="component" value="Unassembled WGS sequence"/>
</dbReference>
<evidence type="ECO:0000313" key="3">
    <source>
        <dbReference type="Proteomes" id="UP000230423"/>
    </source>
</evidence>